<accession>A0A2P5E1N3</accession>
<dbReference type="OrthoDB" id="1302579at2759"/>
<gene>
    <name evidence="1" type="ORF">PanWU01x14_011900</name>
</gene>
<comment type="caution">
    <text evidence="1">The sequence shown here is derived from an EMBL/GenBank/DDBJ whole genome shotgun (WGS) entry which is preliminary data.</text>
</comment>
<reference evidence="2" key="1">
    <citation type="submission" date="2016-06" db="EMBL/GenBank/DDBJ databases">
        <title>Parallel loss of symbiosis genes in relatives of nitrogen-fixing non-legume Parasponia.</title>
        <authorList>
            <person name="Van Velzen R."/>
            <person name="Holmer R."/>
            <person name="Bu F."/>
            <person name="Rutten L."/>
            <person name="Van Zeijl A."/>
            <person name="Liu W."/>
            <person name="Santuari L."/>
            <person name="Cao Q."/>
            <person name="Sharma T."/>
            <person name="Shen D."/>
            <person name="Roswanjaya Y."/>
            <person name="Wardhani T."/>
            <person name="Kalhor M.S."/>
            <person name="Jansen J."/>
            <person name="Van den Hoogen J."/>
            <person name="Gungor B."/>
            <person name="Hartog M."/>
            <person name="Hontelez J."/>
            <person name="Verver J."/>
            <person name="Yang W.-C."/>
            <person name="Schijlen E."/>
            <person name="Repin R."/>
            <person name="Schilthuizen M."/>
            <person name="Schranz E."/>
            <person name="Heidstra R."/>
            <person name="Miyata K."/>
            <person name="Fedorova E."/>
            <person name="Kohlen W."/>
            <person name="Bisseling T."/>
            <person name="Smit S."/>
            <person name="Geurts R."/>
        </authorList>
    </citation>
    <scope>NUCLEOTIDE SEQUENCE [LARGE SCALE GENOMIC DNA]</scope>
    <source>
        <strain evidence="2">cv. WU1-14</strain>
    </source>
</reference>
<evidence type="ECO:0000313" key="1">
    <source>
        <dbReference type="EMBL" id="PON79455.1"/>
    </source>
</evidence>
<proteinExistence type="predicted"/>
<dbReference type="EMBL" id="JXTB01000004">
    <property type="protein sequence ID" value="PON79455.1"/>
    <property type="molecule type" value="Genomic_DNA"/>
</dbReference>
<organism evidence="1 2">
    <name type="scientific">Parasponia andersonii</name>
    <name type="common">Sponia andersonii</name>
    <dbReference type="NCBI Taxonomy" id="3476"/>
    <lineage>
        <taxon>Eukaryota</taxon>
        <taxon>Viridiplantae</taxon>
        <taxon>Streptophyta</taxon>
        <taxon>Embryophyta</taxon>
        <taxon>Tracheophyta</taxon>
        <taxon>Spermatophyta</taxon>
        <taxon>Magnoliopsida</taxon>
        <taxon>eudicotyledons</taxon>
        <taxon>Gunneridae</taxon>
        <taxon>Pentapetalae</taxon>
        <taxon>rosids</taxon>
        <taxon>fabids</taxon>
        <taxon>Rosales</taxon>
        <taxon>Cannabaceae</taxon>
        <taxon>Parasponia</taxon>
    </lineage>
</organism>
<dbReference type="Proteomes" id="UP000237105">
    <property type="component" value="Unassembled WGS sequence"/>
</dbReference>
<keyword evidence="2" id="KW-1185">Reference proteome</keyword>
<name>A0A2P5E1N3_PARAD</name>
<evidence type="ECO:0000313" key="2">
    <source>
        <dbReference type="Proteomes" id="UP000237105"/>
    </source>
</evidence>
<dbReference type="AlphaFoldDB" id="A0A2P5E1N3"/>
<protein>
    <submittedName>
        <fullName evidence="1">Uncharacterized protein</fullName>
    </submittedName>
</protein>
<sequence>MRMEGGEIKVKGVTKVVEDYFRKIFASPSSSQMDIDRATRGLSVHVDEEMNRRLIEPFSEEEIKEALFNMGHTKAPNGFRSIFYQTF</sequence>